<evidence type="ECO:0000256" key="1">
    <source>
        <dbReference type="ARBA" id="ARBA00004123"/>
    </source>
</evidence>
<evidence type="ECO:0000256" key="5">
    <source>
        <dbReference type="ARBA" id="ARBA00023242"/>
    </source>
</evidence>
<evidence type="ECO:0000256" key="8">
    <source>
        <dbReference type="SAM" id="MobiDB-lite"/>
    </source>
</evidence>
<dbReference type="InterPro" id="IPR015943">
    <property type="entry name" value="WD40/YVTN_repeat-like_dom_sf"/>
</dbReference>
<keyword evidence="5 6" id="KW-0539">Nucleus</keyword>
<comment type="subcellular location">
    <subcellularLocation>
        <location evidence="1 6">Nucleus</location>
    </subcellularLocation>
</comment>
<dbReference type="OMA" id="CVWDTKD"/>
<evidence type="ECO:0000313" key="9">
    <source>
        <dbReference type="EMBL" id="EGF80741.1"/>
    </source>
</evidence>
<dbReference type="SMART" id="SM00320">
    <property type="entry name" value="WD40"/>
    <property type="match status" value="3"/>
</dbReference>
<dbReference type="STRING" id="684364.F4P1U1"/>
<name>F4P1U1_BATDJ</name>
<dbReference type="InterPro" id="IPR028884">
    <property type="entry name" value="Trm82"/>
</dbReference>
<feature type="compositionally biased region" description="Basic and acidic residues" evidence="8">
    <location>
        <begin position="378"/>
        <end position="398"/>
    </location>
</feature>
<evidence type="ECO:0000256" key="7">
    <source>
        <dbReference type="PROSITE-ProRule" id="PRU00221"/>
    </source>
</evidence>
<accession>F4P1U1</accession>
<dbReference type="AlphaFoldDB" id="F4P1U1"/>
<gene>
    <name evidence="9" type="ORF">BATDEDRAFT_24600</name>
</gene>
<dbReference type="PANTHER" id="PTHR16288">
    <property type="entry name" value="WD40 REPEAT PROTEIN 4"/>
    <property type="match status" value="1"/>
</dbReference>
<dbReference type="EMBL" id="GL882883">
    <property type="protein sequence ID" value="EGF80741.1"/>
    <property type="molecule type" value="Genomic_DNA"/>
</dbReference>
<feature type="repeat" description="WD" evidence="7">
    <location>
        <begin position="147"/>
        <end position="177"/>
    </location>
</feature>
<keyword evidence="3 6" id="KW-0819">tRNA processing</keyword>
<dbReference type="HAMAP" id="MF_03056">
    <property type="entry name" value="TRM82"/>
    <property type="match status" value="1"/>
</dbReference>
<comment type="function">
    <text evidence="6">Required for the formation of N(7)-methylguanine at position 46 (m7G46) in tRNA. In the complex, it is required to stabilize and induce conformational changes of the catalytic subunit.</text>
</comment>
<keyword evidence="2 6" id="KW-0853">WD repeat</keyword>
<dbReference type="PROSITE" id="PS50082">
    <property type="entry name" value="WD_REPEATS_2"/>
    <property type="match status" value="1"/>
</dbReference>
<dbReference type="PANTHER" id="PTHR16288:SF0">
    <property type="entry name" value="TRNA (GUANINE-N(7)-)-METHYLTRANSFERASE NON-CATALYTIC SUBUNIT WDR4"/>
    <property type="match status" value="1"/>
</dbReference>
<keyword evidence="10" id="KW-1185">Reference proteome</keyword>
<feature type="compositionally biased region" description="Basic residues" evidence="8">
    <location>
        <begin position="399"/>
        <end position="408"/>
    </location>
</feature>
<sequence>MPKCPFHKIVSSTTGDNLLFVSGSKFLLVDSNNGSILAAVGATEKEVTDQYPDAEWISQNLLFNQSISGIGWHQSSNTLAITNNNKDMQLWRRIPGKSWNLLNTRPIIKKTQCILFSPCGEYVFLGDKFGDVYRNAVEDPKKPAELILGHVSMLTDMSWSQDGKYIITADRDEKIRVSKYPHAFDIERFCLGHEQFISRILVLSNVVVSGGGDPFLIVWDYLAGTILQKLTVLDDKVDMKNTSVLSIEYCHTFKLIAVIFEHLNTVLIIDASNERKLVIKQSLETIHHPVDICFDRSGKLWMSVVAPDNEPSVYISEYIDEKYTALISTHNLLMDELPLVFEFHKLRKWSGTSSYHDQKNAQKKQRDEVFAAGKKRQNPKEAFKPKNGTMKESDDAQPPKKKTKRGGKGKLVSEQKNTLDKVESSPDPAVV</sequence>
<evidence type="ECO:0000256" key="6">
    <source>
        <dbReference type="HAMAP-Rule" id="MF_03056"/>
    </source>
</evidence>
<keyword evidence="4 6" id="KW-0677">Repeat</keyword>
<dbReference type="GO" id="GO:0106004">
    <property type="term" value="P:tRNA (guanine-N7)-methylation"/>
    <property type="evidence" value="ECO:0007669"/>
    <property type="project" value="UniProtKB-UniRule"/>
</dbReference>
<dbReference type="Gene3D" id="2.130.10.10">
    <property type="entry name" value="YVTN repeat-like/Quinoprotein amine dehydrogenase"/>
    <property type="match status" value="1"/>
</dbReference>
<dbReference type="OrthoDB" id="339900at2759"/>
<feature type="compositionally biased region" description="Basic and acidic residues" evidence="8">
    <location>
        <begin position="356"/>
        <end position="369"/>
    </location>
</feature>
<dbReference type="GeneID" id="18238543"/>
<dbReference type="RefSeq" id="XP_006678498.1">
    <property type="nucleotide sequence ID" value="XM_006678435.1"/>
</dbReference>
<protein>
    <submittedName>
        <fullName evidence="9">Uncharacterized protein</fullName>
    </submittedName>
</protein>
<dbReference type="GO" id="GO:0005634">
    <property type="term" value="C:nucleus"/>
    <property type="evidence" value="ECO:0000318"/>
    <property type="project" value="GO_Central"/>
</dbReference>
<dbReference type="GO" id="GO:0005829">
    <property type="term" value="C:cytosol"/>
    <property type="evidence" value="ECO:0000318"/>
    <property type="project" value="GO_Central"/>
</dbReference>
<feature type="region of interest" description="Disordered" evidence="8">
    <location>
        <begin position="354"/>
        <end position="431"/>
    </location>
</feature>
<proteinExistence type="inferred from homology"/>
<reference evidence="9 10" key="1">
    <citation type="submission" date="2009-12" db="EMBL/GenBank/DDBJ databases">
        <title>The draft genome of Batrachochytrium dendrobatidis.</title>
        <authorList>
            <consortium name="US DOE Joint Genome Institute (JGI-PGF)"/>
            <person name="Kuo A."/>
            <person name="Salamov A."/>
            <person name="Schmutz J."/>
            <person name="Lucas S."/>
            <person name="Pitluck S."/>
            <person name="Rosenblum E."/>
            <person name="Stajich J."/>
            <person name="Eisen M."/>
            <person name="Grigoriev I.V."/>
        </authorList>
    </citation>
    <scope>NUCLEOTIDE SEQUENCE [LARGE SCALE GENOMIC DNA]</scope>
    <source>
        <strain evidence="10">JAM81 / FGSC 10211</strain>
    </source>
</reference>
<comment type="similarity">
    <text evidence="6">Belongs to the WD repeat TRM82 family.</text>
</comment>
<organism evidence="9 10">
    <name type="scientific">Batrachochytrium dendrobatidis (strain JAM81 / FGSC 10211)</name>
    <name type="common">Frog chytrid fungus</name>
    <dbReference type="NCBI Taxonomy" id="684364"/>
    <lineage>
        <taxon>Eukaryota</taxon>
        <taxon>Fungi</taxon>
        <taxon>Fungi incertae sedis</taxon>
        <taxon>Chytridiomycota</taxon>
        <taxon>Chytridiomycota incertae sedis</taxon>
        <taxon>Chytridiomycetes</taxon>
        <taxon>Rhizophydiales</taxon>
        <taxon>Rhizophydiales incertae sedis</taxon>
        <taxon>Batrachochytrium</taxon>
    </lineage>
</organism>
<evidence type="ECO:0000256" key="3">
    <source>
        <dbReference type="ARBA" id="ARBA00022694"/>
    </source>
</evidence>
<dbReference type="SUPFAM" id="SSF50978">
    <property type="entry name" value="WD40 repeat-like"/>
    <property type="match status" value="1"/>
</dbReference>
<dbReference type="InterPro" id="IPR036322">
    <property type="entry name" value="WD40_repeat_dom_sf"/>
</dbReference>
<dbReference type="HOGENOM" id="CLU_636126_0_0_1"/>
<evidence type="ECO:0000313" key="10">
    <source>
        <dbReference type="Proteomes" id="UP000007241"/>
    </source>
</evidence>
<dbReference type="InParanoid" id="F4P1U1"/>
<dbReference type="InterPro" id="IPR001680">
    <property type="entry name" value="WD40_rpt"/>
</dbReference>
<dbReference type="GO" id="GO:0006400">
    <property type="term" value="P:tRNA modification"/>
    <property type="evidence" value="ECO:0000318"/>
    <property type="project" value="GO_Central"/>
</dbReference>
<feature type="compositionally biased region" description="Basic and acidic residues" evidence="8">
    <location>
        <begin position="411"/>
        <end position="424"/>
    </location>
</feature>
<evidence type="ECO:0000256" key="4">
    <source>
        <dbReference type="ARBA" id="ARBA00022737"/>
    </source>
</evidence>
<dbReference type="GO" id="GO:0043527">
    <property type="term" value="C:tRNA methyltransferase complex"/>
    <property type="evidence" value="ECO:0000318"/>
    <property type="project" value="GO_Central"/>
</dbReference>
<dbReference type="UniPathway" id="UPA00989"/>
<comment type="pathway">
    <text evidence="6">tRNA modification; N(7)-methylguanine-tRNA biosynthesis.</text>
</comment>
<dbReference type="Pfam" id="PF00400">
    <property type="entry name" value="WD40"/>
    <property type="match status" value="1"/>
</dbReference>
<evidence type="ECO:0000256" key="2">
    <source>
        <dbReference type="ARBA" id="ARBA00022574"/>
    </source>
</evidence>
<dbReference type="Proteomes" id="UP000007241">
    <property type="component" value="Unassembled WGS sequence"/>
</dbReference>